<dbReference type="InterPro" id="IPR000305">
    <property type="entry name" value="GIY-YIG_endonuc"/>
</dbReference>
<organism evidence="2 3">
    <name type="scientific">Verrucomicrobia subdivision 6 bacterium BACL9 MAG-120924-bin69</name>
    <dbReference type="NCBI Taxonomy" id="1655635"/>
    <lineage>
        <taxon>Bacteria</taxon>
        <taxon>Pseudomonadati</taxon>
        <taxon>Verrucomicrobiota</taxon>
        <taxon>Verrucomicrobiia</taxon>
        <taxon>Verrucomicrobiales</taxon>
        <taxon>Verrucomicrobia subdivision 6</taxon>
    </lineage>
</organism>
<dbReference type="InterPro" id="IPR050381">
    <property type="entry name" value="SLX1_endonuclease"/>
</dbReference>
<dbReference type="Proteomes" id="UP000051220">
    <property type="component" value="Unassembled WGS sequence"/>
</dbReference>
<dbReference type="CDD" id="cd10449">
    <property type="entry name" value="GIY-YIG_SLX1_like"/>
    <property type="match status" value="1"/>
</dbReference>
<dbReference type="SUPFAM" id="SSF82771">
    <property type="entry name" value="GIY-YIG endonuclease"/>
    <property type="match status" value="1"/>
</dbReference>
<dbReference type="EMBL" id="LIDN01000141">
    <property type="protein sequence ID" value="KRP33446.1"/>
    <property type="molecule type" value="Genomic_DNA"/>
</dbReference>
<evidence type="ECO:0000259" key="1">
    <source>
        <dbReference type="PROSITE" id="PS50164"/>
    </source>
</evidence>
<proteinExistence type="predicted"/>
<sequence>MKTVYLLKSLSNSNRTYVGVTTDFTRRLEEHNSGRAPHTARFQPWEVVVVVEFSDDEKADMFETYLKSGSGHAFAKRHFW</sequence>
<feature type="domain" description="GIY-YIG" evidence="1">
    <location>
        <begin position="1"/>
        <end position="76"/>
    </location>
</feature>
<dbReference type="Pfam" id="PF01541">
    <property type="entry name" value="GIY-YIG"/>
    <property type="match status" value="1"/>
</dbReference>
<dbReference type="InterPro" id="IPR035901">
    <property type="entry name" value="GIY-YIG_endonuc_sf"/>
</dbReference>
<accession>A0A0R2XBF9</accession>
<comment type="caution">
    <text evidence="2">The sequence shown here is derived from an EMBL/GenBank/DDBJ whole genome shotgun (WGS) entry which is preliminary data.</text>
</comment>
<evidence type="ECO:0000313" key="3">
    <source>
        <dbReference type="Proteomes" id="UP000051220"/>
    </source>
</evidence>
<protein>
    <submittedName>
        <fullName evidence="2">Excinuclease ABC subunit C</fullName>
    </submittedName>
</protein>
<dbReference type="Gene3D" id="3.40.1440.10">
    <property type="entry name" value="GIY-YIG endonuclease"/>
    <property type="match status" value="1"/>
</dbReference>
<gene>
    <name evidence="2" type="ORF">ABS33_04715</name>
</gene>
<reference evidence="2 3" key="1">
    <citation type="submission" date="2015-10" db="EMBL/GenBank/DDBJ databases">
        <title>Metagenome-Assembled Genomes uncover a global brackish microbiome.</title>
        <authorList>
            <person name="Hugerth L.W."/>
            <person name="Larsson J."/>
            <person name="Alneberg J."/>
            <person name="Lindh M.V."/>
            <person name="Legrand C."/>
            <person name="Pinhassi J."/>
            <person name="Andersson A.F."/>
        </authorList>
    </citation>
    <scope>NUCLEOTIDE SEQUENCE [LARGE SCALE GENOMIC DNA]</scope>
    <source>
        <strain evidence="2">BACL9 MAG-120924-bin69</strain>
    </source>
</reference>
<dbReference type="AlphaFoldDB" id="A0A0R2XBF9"/>
<dbReference type="PROSITE" id="PS50164">
    <property type="entry name" value="GIY_YIG"/>
    <property type="match status" value="1"/>
</dbReference>
<name>A0A0R2XBF9_9BACT</name>
<dbReference type="PANTHER" id="PTHR20208:SF13">
    <property type="entry name" value="STRUCTURE-SPECIFIC ENDONUCLEASE SUBUNIT SLX1"/>
    <property type="match status" value="1"/>
</dbReference>
<evidence type="ECO:0000313" key="2">
    <source>
        <dbReference type="EMBL" id="KRP33446.1"/>
    </source>
</evidence>
<dbReference type="PANTHER" id="PTHR20208">
    <property type="entry name" value="STRUCTURE-SPECIFIC ENDONUCLEASE SUBUNIT SLX1"/>
    <property type="match status" value="1"/>
</dbReference>